<reference evidence="2" key="2">
    <citation type="submission" date="2020-05" db="UniProtKB">
        <authorList>
            <consortium name="EnsemblMetazoa"/>
        </authorList>
    </citation>
    <scope>IDENTIFICATION</scope>
    <source>
        <strain evidence="2">CM1001059</strain>
    </source>
</reference>
<keyword evidence="1" id="KW-0472">Membrane</keyword>
<feature type="transmembrane region" description="Helical" evidence="1">
    <location>
        <begin position="140"/>
        <end position="166"/>
    </location>
</feature>
<accession>A0A182UJ59</accession>
<organism evidence="2 3">
    <name type="scientific">Anopheles melas</name>
    <dbReference type="NCBI Taxonomy" id="34690"/>
    <lineage>
        <taxon>Eukaryota</taxon>
        <taxon>Metazoa</taxon>
        <taxon>Ecdysozoa</taxon>
        <taxon>Arthropoda</taxon>
        <taxon>Hexapoda</taxon>
        <taxon>Insecta</taxon>
        <taxon>Pterygota</taxon>
        <taxon>Neoptera</taxon>
        <taxon>Endopterygota</taxon>
        <taxon>Diptera</taxon>
        <taxon>Nematocera</taxon>
        <taxon>Culicoidea</taxon>
        <taxon>Culicidae</taxon>
        <taxon>Anophelinae</taxon>
        <taxon>Anopheles</taxon>
    </lineage>
</organism>
<evidence type="ECO:0000256" key="1">
    <source>
        <dbReference type="SAM" id="Phobius"/>
    </source>
</evidence>
<keyword evidence="1" id="KW-1133">Transmembrane helix</keyword>
<dbReference type="AlphaFoldDB" id="A0A182UJ59"/>
<evidence type="ECO:0000313" key="3">
    <source>
        <dbReference type="Proteomes" id="UP000075902"/>
    </source>
</evidence>
<feature type="transmembrane region" description="Helical" evidence="1">
    <location>
        <begin position="36"/>
        <end position="55"/>
    </location>
</feature>
<proteinExistence type="predicted"/>
<evidence type="ECO:0000313" key="2">
    <source>
        <dbReference type="EnsemblMetazoa" id="AMEC021346-PA"/>
    </source>
</evidence>
<reference evidence="3" key="1">
    <citation type="submission" date="2014-01" db="EMBL/GenBank/DDBJ databases">
        <title>The Genome Sequence of Anopheles melas CM1001059_A (V2).</title>
        <authorList>
            <consortium name="The Broad Institute Genomics Platform"/>
            <person name="Neafsey D.E."/>
            <person name="Besansky N."/>
            <person name="Howell P."/>
            <person name="Walton C."/>
            <person name="Young S.K."/>
            <person name="Zeng Q."/>
            <person name="Gargeya S."/>
            <person name="Fitzgerald M."/>
            <person name="Haas B."/>
            <person name="Abouelleil A."/>
            <person name="Allen A.W."/>
            <person name="Alvarado L."/>
            <person name="Arachchi H.M."/>
            <person name="Berlin A.M."/>
            <person name="Chapman S.B."/>
            <person name="Gainer-Dewar J."/>
            <person name="Goldberg J."/>
            <person name="Griggs A."/>
            <person name="Gujja S."/>
            <person name="Hansen M."/>
            <person name="Howarth C."/>
            <person name="Imamovic A."/>
            <person name="Ireland A."/>
            <person name="Larimer J."/>
            <person name="McCowan C."/>
            <person name="Murphy C."/>
            <person name="Pearson M."/>
            <person name="Poon T.W."/>
            <person name="Priest M."/>
            <person name="Roberts A."/>
            <person name="Saif S."/>
            <person name="Shea T."/>
            <person name="Sisk P."/>
            <person name="Sykes S."/>
            <person name="Wortman J."/>
            <person name="Nusbaum C."/>
            <person name="Birren B."/>
        </authorList>
    </citation>
    <scope>NUCLEOTIDE SEQUENCE [LARGE SCALE GENOMIC DNA]</scope>
    <source>
        <strain evidence="3">CM1001059</strain>
    </source>
</reference>
<dbReference type="Proteomes" id="UP000075902">
    <property type="component" value="Unassembled WGS sequence"/>
</dbReference>
<dbReference type="VEuPathDB" id="VectorBase:AMEC021346"/>
<dbReference type="EnsemblMetazoa" id="AMEC021346-RA">
    <property type="protein sequence ID" value="AMEC021346-PA"/>
    <property type="gene ID" value="AMEC021346"/>
</dbReference>
<keyword evidence="3" id="KW-1185">Reference proteome</keyword>
<name>A0A182UJ59_9DIPT</name>
<protein>
    <submittedName>
        <fullName evidence="2">Uncharacterized protein</fullName>
    </submittedName>
</protein>
<keyword evidence="1" id="KW-0812">Transmembrane</keyword>
<sequence length="199" mass="21079">GLTADDGVESVVLIGGVVNHTTVAIGIDQSVLSLDVITVTFLLLALDVSGVIVMYGATKIWYNILVVISWVGNLGNRDRDLGDRSSVNLGNGGNDLGDWDSSLHRLTANDGVESVVLIRGVFDHSAVAISINQSVLSDDVFTVTLLLLALDVSGMIVMHGVLELVLGRSIRIFDMLHGHRKYGSAGSGNNSKQDAVLKN</sequence>